<evidence type="ECO:0000256" key="1">
    <source>
        <dbReference type="ARBA" id="ARBA00006987"/>
    </source>
</evidence>
<accession>A0ABX1DWH5</accession>
<dbReference type="PANTHER" id="PTHR42928">
    <property type="entry name" value="TRICARBOXYLATE-BINDING PROTEIN"/>
    <property type="match status" value="1"/>
</dbReference>
<organism evidence="3 4">
    <name type="scientific">Falsiroseomonas selenitidurans</name>
    <dbReference type="NCBI Taxonomy" id="2716335"/>
    <lineage>
        <taxon>Bacteria</taxon>
        <taxon>Pseudomonadati</taxon>
        <taxon>Pseudomonadota</taxon>
        <taxon>Alphaproteobacteria</taxon>
        <taxon>Acetobacterales</taxon>
        <taxon>Roseomonadaceae</taxon>
        <taxon>Falsiroseomonas</taxon>
    </lineage>
</organism>
<evidence type="ECO:0000313" key="4">
    <source>
        <dbReference type="Proteomes" id="UP000787635"/>
    </source>
</evidence>
<dbReference type="InterPro" id="IPR005064">
    <property type="entry name" value="BUG"/>
</dbReference>
<evidence type="ECO:0000256" key="2">
    <source>
        <dbReference type="SAM" id="SignalP"/>
    </source>
</evidence>
<protein>
    <submittedName>
        <fullName evidence="3">Tripartite tricarboxylate transporter substrate binding protein</fullName>
    </submittedName>
</protein>
<sequence length="325" mass="33698">MSMPHLTRRLLLAAGAALAAPALHAQPAWPSGPIRIVPPFPPGGSTDALARLLQPHLMRILGANVVVENRPGASGSLGTGAVARSAPDGNHWVLVFDTHAVNPALIPNMGFDTEKDMTPLLLFGTAPMVLTAHRTRPFKSFAAMAAAAKAKPDTLTYGSIGNGSLAHLTMALVGKAAGLQLVHVPYRGGGPLAVAAVAGEVDMPIATRPAIGVHIDSGALVPLAQTGATRSPSMPDIPTLAEVGVPGVDARAFWGFLGPAGIPAPIKQRMEAALREALAVPEVRARVIGLGIDLDPKGESEFGPFLSRQIATWGRVVRDNNIRPD</sequence>
<reference evidence="3 4" key="1">
    <citation type="submission" date="2020-03" db="EMBL/GenBank/DDBJ databases">
        <title>Roseomonas selenitidurans sp. nov. isolated from urban soil.</title>
        <authorList>
            <person name="Liu H."/>
        </authorList>
    </citation>
    <scope>NUCLEOTIDE SEQUENCE [LARGE SCALE GENOMIC DNA]</scope>
    <source>
        <strain evidence="3 4">BU-1</strain>
    </source>
</reference>
<gene>
    <name evidence="3" type="ORF">HEQ75_00035</name>
</gene>
<comment type="caution">
    <text evidence="3">The sequence shown here is derived from an EMBL/GenBank/DDBJ whole genome shotgun (WGS) entry which is preliminary data.</text>
</comment>
<dbReference type="Gene3D" id="3.40.190.150">
    <property type="entry name" value="Bordetella uptake gene, domain 1"/>
    <property type="match status" value="1"/>
</dbReference>
<feature type="chain" id="PRO_5046757303" evidence="2">
    <location>
        <begin position="26"/>
        <end position="325"/>
    </location>
</feature>
<comment type="similarity">
    <text evidence="1">Belongs to the UPF0065 (bug) family.</text>
</comment>
<dbReference type="Proteomes" id="UP000787635">
    <property type="component" value="Unassembled WGS sequence"/>
</dbReference>
<feature type="signal peptide" evidence="2">
    <location>
        <begin position="1"/>
        <end position="25"/>
    </location>
</feature>
<dbReference type="PIRSF" id="PIRSF017082">
    <property type="entry name" value="YflP"/>
    <property type="match status" value="1"/>
</dbReference>
<dbReference type="InterPro" id="IPR042100">
    <property type="entry name" value="Bug_dom1"/>
</dbReference>
<dbReference type="EMBL" id="JAAVNE010000001">
    <property type="protein sequence ID" value="NKC29231.1"/>
    <property type="molecule type" value="Genomic_DNA"/>
</dbReference>
<keyword evidence="2" id="KW-0732">Signal</keyword>
<dbReference type="Pfam" id="PF03401">
    <property type="entry name" value="TctC"/>
    <property type="match status" value="1"/>
</dbReference>
<evidence type="ECO:0000313" key="3">
    <source>
        <dbReference type="EMBL" id="NKC29231.1"/>
    </source>
</evidence>
<dbReference type="PANTHER" id="PTHR42928:SF5">
    <property type="entry name" value="BLR1237 PROTEIN"/>
    <property type="match status" value="1"/>
</dbReference>
<keyword evidence="4" id="KW-1185">Reference proteome</keyword>
<dbReference type="Gene3D" id="3.40.190.10">
    <property type="entry name" value="Periplasmic binding protein-like II"/>
    <property type="match status" value="1"/>
</dbReference>
<proteinExistence type="inferred from homology"/>
<name>A0ABX1DWH5_9PROT</name>